<reference evidence="1" key="1">
    <citation type="journal article" date="2020" name="Nature">
        <title>Giant virus diversity and host interactions through global metagenomics.</title>
        <authorList>
            <person name="Schulz F."/>
            <person name="Roux S."/>
            <person name="Paez-Espino D."/>
            <person name="Jungbluth S."/>
            <person name="Walsh D.A."/>
            <person name="Denef V.J."/>
            <person name="McMahon K.D."/>
            <person name="Konstantinidis K.T."/>
            <person name="Eloe-Fadrosh E.A."/>
            <person name="Kyrpides N.C."/>
            <person name="Woyke T."/>
        </authorList>
    </citation>
    <scope>NUCLEOTIDE SEQUENCE</scope>
    <source>
        <strain evidence="1">GVMAG-M-3300020187-37</strain>
    </source>
</reference>
<sequence length="359" mass="43114">MCDFYENEHKCCKKTTYGQFCNKHKRNHLIDNDLIIMDRFTNKASDYLKNDIINTLNSLDNKKYSKSLKKGIVYDILLDRYNKVNYYNDNLRNIMNIQFRYKYKYNKANQLLRGEGFLKKLECNNQEDFFTYETVNEIEDKYFFSYKDEQNIIWFFDIRSLNKLIEMQQPNPYTMVEFNPRTIIRANKLINYLKNNNISLNFKDEMKELKKDKKAVVKQKMVDLSASIERLGYSFNLEWFKLLHSSHLRHLYRLLEDMWNYRAQLPQSVKEKICPPNGVIFNMSPQDIRNHTRDMMRELIINDVMKFNTALEDSDKKLGFMYFLICLGKVCPAVYSVHEWILYIDGGNSPHGHNHGHQY</sequence>
<accession>A0A6C0C5K5</accession>
<name>A0A6C0C5K5_9ZZZZ</name>
<evidence type="ECO:0000313" key="1">
    <source>
        <dbReference type="EMBL" id="QHS99636.1"/>
    </source>
</evidence>
<proteinExistence type="predicted"/>
<dbReference type="EMBL" id="MN739345">
    <property type="protein sequence ID" value="QHS99636.1"/>
    <property type="molecule type" value="Genomic_DNA"/>
</dbReference>
<organism evidence="1">
    <name type="scientific">viral metagenome</name>
    <dbReference type="NCBI Taxonomy" id="1070528"/>
    <lineage>
        <taxon>unclassified sequences</taxon>
        <taxon>metagenomes</taxon>
        <taxon>organismal metagenomes</taxon>
    </lineage>
</organism>
<dbReference type="AlphaFoldDB" id="A0A6C0C5K5"/>
<protein>
    <submittedName>
        <fullName evidence="1">Uncharacterized protein</fullName>
    </submittedName>
</protein>